<name>A0ABP3Q691_9ACTN</name>
<dbReference type="EMBL" id="BAAACA010000004">
    <property type="protein sequence ID" value="GAA0579548.1"/>
    <property type="molecule type" value="Genomic_DNA"/>
</dbReference>
<dbReference type="RefSeq" id="WP_344069417.1">
    <property type="nucleotide sequence ID" value="NZ_BAAACA010000004.1"/>
</dbReference>
<proteinExistence type="predicted"/>
<evidence type="ECO:0000313" key="1">
    <source>
        <dbReference type="EMBL" id="GAA0579548.1"/>
    </source>
</evidence>
<accession>A0ABP3Q691</accession>
<protein>
    <submittedName>
        <fullName evidence="1">Uncharacterized protein</fullName>
    </submittedName>
</protein>
<organism evidence="1 2">
    <name type="scientific">Streptomyces crystallinus</name>
    <dbReference type="NCBI Taxonomy" id="68191"/>
    <lineage>
        <taxon>Bacteria</taxon>
        <taxon>Bacillati</taxon>
        <taxon>Actinomycetota</taxon>
        <taxon>Actinomycetes</taxon>
        <taxon>Kitasatosporales</taxon>
        <taxon>Streptomycetaceae</taxon>
        <taxon>Streptomyces</taxon>
    </lineage>
</organism>
<sequence>MEYRNVAFGYVPQAGYVRLEWSYEGGIRATRVFTGQTMVLCRECDFAIPQDAEPQALFHALAYCNEHSLFGEPATWSHYEALWGDESMHRRARHPHGMGISSDGLLRVLQAAAKLGRIRVEVERLQGPRVWQARMWVRHPDEHQEAELGPVQVDAGDVRTMLRAASYLMPKNGYAEAELSSLMSPNPGYAAQELYMDDADVILCLAMFGHVDVVAGPF</sequence>
<reference evidence="2" key="1">
    <citation type="journal article" date="2019" name="Int. J. Syst. Evol. Microbiol.">
        <title>The Global Catalogue of Microorganisms (GCM) 10K type strain sequencing project: providing services to taxonomists for standard genome sequencing and annotation.</title>
        <authorList>
            <consortium name="The Broad Institute Genomics Platform"/>
            <consortium name="The Broad Institute Genome Sequencing Center for Infectious Disease"/>
            <person name="Wu L."/>
            <person name="Ma J."/>
        </authorList>
    </citation>
    <scope>NUCLEOTIDE SEQUENCE [LARGE SCALE GENOMIC DNA]</scope>
    <source>
        <strain evidence="2">JCM 5067</strain>
    </source>
</reference>
<dbReference type="Proteomes" id="UP001500668">
    <property type="component" value="Unassembled WGS sequence"/>
</dbReference>
<comment type="caution">
    <text evidence="1">The sequence shown here is derived from an EMBL/GenBank/DDBJ whole genome shotgun (WGS) entry which is preliminary data.</text>
</comment>
<gene>
    <name evidence="1" type="ORF">GCM10010394_05130</name>
</gene>
<keyword evidence="2" id="KW-1185">Reference proteome</keyword>
<evidence type="ECO:0000313" key="2">
    <source>
        <dbReference type="Proteomes" id="UP001500668"/>
    </source>
</evidence>